<feature type="compositionally biased region" description="Low complexity" evidence="1">
    <location>
        <begin position="190"/>
        <end position="199"/>
    </location>
</feature>
<feature type="compositionally biased region" description="Basic and acidic residues" evidence="1">
    <location>
        <begin position="12"/>
        <end position="30"/>
    </location>
</feature>
<accession>A0A2A9ME99</accession>
<dbReference type="RefSeq" id="XP_029220324.1">
    <property type="nucleotide sequence ID" value="XM_029362958.1"/>
</dbReference>
<reference evidence="2 3" key="1">
    <citation type="submission" date="2017-09" db="EMBL/GenBank/DDBJ databases">
        <title>Genome sequencing of Besnoitia besnoiti strain Bb-Ger1.</title>
        <authorList>
            <person name="Schares G."/>
            <person name="Venepally P."/>
            <person name="Lorenzi H.A."/>
        </authorList>
    </citation>
    <scope>NUCLEOTIDE SEQUENCE [LARGE SCALE GENOMIC DNA]</scope>
    <source>
        <strain evidence="2 3">Bb-Ger1</strain>
    </source>
</reference>
<gene>
    <name evidence="2" type="ORF">BESB_045070</name>
</gene>
<dbReference type="KEGG" id="bbes:BESB_045070"/>
<feature type="region of interest" description="Disordered" evidence="1">
    <location>
        <begin position="1"/>
        <end position="87"/>
    </location>
</feature>
<feature type="compositionally biased region" description="Basic and acidic residues" evidence="1">
    <location>
        <begin position="831"/>
        <end position="844"/>
    </location>
</feature>
<name>A0A2A9ME99_BESBE</name>
<feature type="compositionally biased region" description="Low complexity" evidence="1">
    <location>
        <begin position="303"/>
        <end position="320"/>
    </location>
</feature>
<feature type="region of interest" description="Disordered" evidence="1">
    <location>
        <begin position="1141"/>
        <end position="1206"/>
    </location>
</feature>
<feature type="compositionally biased region" description="Basic and acidic residues" evidence="1">
    <location>
        <begin position="371"/>
        <end position="382"/>
    </location>
</feature>
<feature type="region of interest" description="Disordered" evidence="1">
    <location>
        <begin position="648"/>
        <end position="938"/>
    </location>
</feature>
<feature type="compositionally biased region" description="Low complexity" evidence="1">
    <location>
        <begin position="907"/>
        <end position="919"/>
    </location>
</feature>
<keyword evidence="3" id="KW-1185">Reference proteome</keyword>
<sequence length="1272" mass="130262">MAPNTAESPLGRGEDGGKAVLGKEERRGDAELETTAALLADASPYSVGNSEGVAGVSPALAATHADEESAKQDSDADAPAKSPRRDAPVFLKLDALVGGTEGLSLGPAGLLEAADSPSIPLETAAGGGGRVRSVAPATSSIRVPPVMPVSADGFAAHAHRGNVVAAVTRGGSDASHAQKLREGPAKRPSGAAARGLARAGSEETGLRGEEGPSREGDGAQAPRRANVPAGAACRLSSTGSAGGSGGGAVSYLDDFYMRQRTRAEHEAQRREEARREMATWHGAPASKEFQWLQRLRELHAAASPAPAGAAQGSAAAVGSSAGRGGGLRGEAKRGGVIGRRVPAVAQKIESVTEETNSRLVKHLVSLFQARDRTKRPEARHGGAQEGVGWQGSAAYGSSSSSAPSKGAGAQRGKREDAPISFYRYGRFAGGSAAARPTTRRTSSDSSSYAGASPPSSARTPRQRLPNGIPAHVARLPSGGAALPYQKQWTAPPSGAAVAYFPAPMGRWVARRRGAPVVGASGSPAGPGGRGPAAPEEGRLDRIITRQATAEILPLRFPSMTCGNARGAYRVSASSRSAAAQSRPPSLSREEVLVIQDALMRYRAQQQQGQPRFPQLGLGVLGLTHGPAAPAAAGTRHAFAVAGLPVAGAAPQQPSPGGAQELAQAPAGSRASSAVVPAGHRSRSHASAKAPVASASVAPQSGVVAPQEEEKRPGSLLEKREGDKRGEAGGGQQEMKLEAACDASRDAHQASSPTPEAAAEYSAEPVVSAATGPPEACEMDAPAAGTSPSGDASPRDRHPPAASKSATEGGAPATSPQPEGDDTAKRYSPAEADSRAAEDAERSEPEGPPCSSKPTREHVGGLSSLTTTPNCGDSRGQSEEIPPQDHSSGDASRVPQGGSAEPPASRQGLEPSASGSLGEGEASEPSEPEETEGELADAHAAAAFAKHQVAQESLLCLADCFAAAASNVAALERATRAEAGEDEDSGLGGEAQENAEGSAEGGDGKAPEGDSEAQLKPYEQIMLKFLHYRDWWEAQAQKADQGEARALDDLLSVVDNAAGDGAQQPGERRSRLDFDEDAQKVLEIDALLEAIPDLRGDTFSFGGLDAFDASHQAADTGLFDFHFADEDGIVLFSDDDFDDGREYSNFSEERERGFSGEAKAAGHASAGDLESSPSVADPQRLSTPQLEDEASHAETHSGRAQEGKAVQGKDIATTIRASELLRAHYLVGPLRVSQLAAGTSGSLGIDELSAAARDNGGASNQVCQADDAEEALQ</sequence>
<feature type="region of interest" description="Disordered" evidence="1">
    <location>
        <begin position="1253"/>
        <end position="1272"/>
    </location>
</feature>
<feature type="region of interest" description="Disordered" evidence="1">
    <location>
        <begin position="430"/>
        <end position="472"/>
    </location>
</feature>
<feature type="compositionally biased region" description="Low complexity" evidence="1">
    <location>
        <begin position="686"/>
        <end position="705"/>
    </location>
</feature>
<protein>
    <submittedName>
        <fullName evidence="2">Uncharacterized protein</fullName>
    </submittedName>
</protein>
<feature type="region of interest" description="Disordered" evidence="1">
    <location>
        <begin position="303"/>
        <end position="333"/>
    </location>
</feature>
<feature type="compositionally biased region" description="Basic and acidic residues" evidence="1">
    <location>
        <begin position="734"/>
        <end position="747"/>
    </location>
</feature>
<feature type="compositionally biased region" description="Low complexity" evidence="1">
    <location>
        <begin position="33"/>
        <end position="42"/>
    </location>
</feature>
<feature type="compositionally biased region" description="Basic and acidic residues" evidence="1">
    <location>
        <begin position="1188"/>
        <end position="1201"/>
    </location>
</feature>
<evidence type="ECO:0000256" key="1">
    <source>
        <dbReference type="SAM" id="MobiDB-lite"/>
    </source>
</evidence>
<dbReference type="AlphaFoldDB" id="A0A2A9ME99"/>
<proteinExistence type="predicted"/>
<feature type="region of interest" description="Disordered" evidence="1">
    <location>
        <begin position="975"/>
        <end position="1010"/>
    </location>
</feature>
<dbReference type="EMBL" id="NWUJ01000003">
    <property type="protein sequence ID" value="PFH36315.1"/>
    <property type="molecule type" value="Genomic_DNA"/>
</dbReference>
<feature type="compositionally biased region" description="Basic and acidic residues" evidence="1">
    <location>
        <begin position="64"/>
        <end position="74"/>
    </location>
</feature>
<feature type="region of interest" description="Disordered" evidence="1">
    <location>
        <begin position="170"/>
        <end position="229"/>
    </location>
</feature>
<dbReference type="Proteomes" id="UP000224006">
    <property type="component" value="Chromosome III"/>
</dbReference>
<feature type="compositionally biased region" description="Basic and acidic residues" evidence="1">
    <location>
        <begin position="200"/>
        <end position="217"/>
    </location>
</feature>
<feature type="compositionally biased region" description="Low complexity" evidence="1">
    <location>
        <begin position="430"/>
        <end position="457"/>
    </location>
</feature>
<feature type="region of interest" description="Disordered" evidence="1">
    <location>
        <begin position="371"/>
        <end position="414"/>
    </location>
</feature>
<evidence type="ECO:0000313" key="2">
    <source>
        <dbReference type="EMBL" id="PFH36315.1"/>
    </source>
</evidence>
<evidence type="ECO:0000313" key="3">
    <source>
        <dbReference type="Proteomes" id="UP000224006"/>
    </source>
</evidence>
<feature type="compositionally biased region" description="Acidic residues" evidence="1">
    <location>
        <begin position="920"/>
        <end position="934"/>
    </location>
</feature>
<organism evidence="2 3">
    <name type="scientific">Besnoitia besnoiti</name>
    <name type="common">Apicomplexan protozoan</name>
    <dbReference type="NCBI Taxonomy" id="94643"/>
    <lineage>
        <taxon>Eukaryota</taxon>
        <taxon>Sar</taxon>
        <taxon>Alveolata</taxon>
        <taxon>Apicomplexa</taxon>
        <taxon>Conoidasida</taxon>
        <taxon>Coccidia</taxon>
        <taxon>Eucoccidiorida</taxon>
        <taxon>Eimeriorina</taxon>
        <taxon>Sarcocystidae</taxon>
        <taxon>Besnoitia</taxon>
    </lineage>
</organism>
<dbReference type="GeneID" id="40309437"/>
<comment type="caution">
    <text evidence="2">The sequence shown here is derived from an EMBL/GenBank/DDBJ whole genome shotgun (WGS) entry which is preliminary data.</text>
</comment>
<feature type="compositionally biased region" description="Low complexity" evidence="1">
    <location>
        <begin position="391"/>
        <end position="408"/>
    </location>
</feature>
<dbReference type="VEuPathDB" id="ToxoDB:BESB_045070"/>
<dbReference type="OrthoDB" id="332145at2759"/>
<feature type="compositionally biased region" description="Basic and acidic residues" evidence="1">
    <location>
        <begin position="707"/>
        <end position="726"/>
    </location>
</feature>